<keyword evidence="7" id="KW-1185">Reference proteome</keyword>
<keyword evidence="2 5" id="KW-0812">Transmembrane</keyword>
<name>A0ABY7NKJ9_9SPHN</name>
<comment type="subcellular location">
    <subcellularLocation>
        <location evidence="1">Membrane</location>
        <topology evidence="1">Multi-pass membrane protein</topology>
    </subcellularLocation>
</comment>
<feature type="transmembrane region" description="Helical" evidence="5">
    <location>
        <begin position="186"/>
        <end position="207"/>
    </location>
</feature>
<reference evidence="6 7" key="1">
    <citation type="submission" date="2022-12" db="EMBL/GenBank/DDBJ databases">
        <title>Sphingomonas abieness sp. nov., an endophytic bacterium isolated from Abies koreana.</title>
        <authorList>
            <person name="Jiang L."/>
            <person name="Lee J."/>
        </authorList>
    </citation>
    <scope>NUCLEOTIDE SEQUENCE [LARGE SCALE GENOMIC DNA]</scope>
    <source>
        <strain evidence="7">PAMB 00755</strain>
    </source>
</reference>
<gene>
    <name evidence="6" type="ORF">PBT88_12535</name>
</gene>
<evidence type="ECO:0000313" key="6">
    <source>
        <dbReference type="EMBL" id="WBO21031.1"/>
    </source>
</evidence>
<evidence type="ECO:0000313" key="7">
    <source>
        <dbReference type="Proteomes" id="UP001210865"/>
    </source>
</evidence>
<evidence type="ECO:0000256" key="5">
    <source>
        <dbReference type="SAM" id="Phobius"/>
    </source>
</evidence>
<feature type="transmembrane region" description="Helical" evidence="5">
    <location>
        <begin position="6"/>
        <end position="26"/>
    </location>
</feature>
<keyword evidence="3 5" id="KW-1133">Transmembrane helix</keyword>
<feature type="transmembrane region" description="Helical" evidence="5">
    <location>
        <begin position="219"/>
        <end position="237"/>
    </location>
</feature>
<accession>A0ABY7NKJ9</accession>
<dbReference type="PANTHER" id="PTHR11040">
    <property type="entry name" value="ZINC/IRON TRANSPORTER"/>
    <property type="match status" value="1"/>
</dbReference>
<dbReference type="Pfam" id="PF02535">
    <property type="entry name" value="Zip"/>
    <property type="match status" value="1"/>
</dbReference>
<proteinExistence type="predicted"/>
<evidence type="ECO:0000256" key="4">
    <source>
        <dbReference type="ARBA" id="ARBA00023136"/>
    </source>
</evidence>
<feature type="transmembrane region" description="Helical" evidence="5">
    <location>
        <begin position="64"/>
        <end position="83"/>
    </location>
</feature>
<feature type="transmembrane region" description="Helical" evidence="5">
    <location>
        <begin position="33"/>
        <end position="52"/>
    </location>
</feature>
<evidence type="ECO:0000256" key="2">
    <source>
        <dbReference type="ARBA" id="ARBA00022692"/>
    </source>
</evidence>
<evidence type="ECO:0000256" key="3">
    <source>
        <dbReference type="ARBA" id="ARBA00022989"/>
    </source>
</evidence>
<dbReference type="EMBL" id="CP115174">
    <property type="protein sequence ID" value="WBO21031.1"/>
    <property type="molecule type" value="Genomic_DNA"/>
</dbReference>
<organism evidence="6 7">
    <name type="scientific">Sphingomonas abietis</name>
    <dbReference type="NCBI Taxonomy" id="3012344"/>
    <lineage>
        <taxon>Bacteria</taxon>
        <taxon>Pseudomonadati</taxon>
        <taxon>Pseudomonadota</taxon>
        <taxon>Alphaproteobacteria</taxon>
        <taxon>Sphingomonadales</taxon>
        <taxon>Sphingomonadaceae</taxon>
        <taxon>Sphingomonas</taxon>
    </lineage>
</organism>
<dbReference type="RefSeq" id="WP_270075681.1">
    <property type="nucleotide sequence ID" value="NZ_CP115174.1"/>
</dbReference>
<feature type="transmembrane region" description="Helical" evidence="5">
    <location>
        <begin position="162"/>
        <end position="180"/>
    </location>
</feature>
<protein>
    <submittedName>
        <fullName evidence="6">ZIP family metal transporter</fullName>
    </submittedName>
</protein>
<evidence type="ECO:0000256" key="1">
    <source>
        <dbReference type="ARBA" id="ARBA00004141"/>
    </source>
</evidence>
<sequence>MTGPSGMALLLGIAASGATLIGGTLALRYHRRLGVILGLAAGMVIGVALFDLLPEALALTGTRFADGSVLTMTGLALIAYMFVDRLAGGATSLSGRLRAHLAPASLTLHSFIDGTGIGLAFQLSPAAGVLVATAVIAHDLADGVNAVSLALATGDRASARRWLALNAAAPIAGVLAGSAVPVSAPILGMTLATFAGVFLYIGASQLLPRSHALRPAPSTSLASLAGALFMLVAVRLGH</sequence>
<keyword evidence="4 5" id="KW-0472">Membrane</keyword>
<dbReference type="Proteomes" id="UP001210865">
    <property type="component" value="Chromosome"/>
</dbReference>
<dbReference type="InterPro" id="IPR003689">
    <property type="entry name" value="ZIP"/>
</dbReference>